<feature type="region of interest" description="Disordered" evidence="1">
    <location>
        <begin position="20"/>
        <end position="52"/>
    </location>
</feature>
<reference evidence="2 3" key="1">
    <citation type="submission" date="2019-05" db="EMBL/GenBank/DDBJ databases">
        <title>Another draft genome of Portunus trituberculatus and its Hox gene families provides insights of decapod evolution.</title>
        <authorList>
            <person name="Jeong J.-H."/>
            <person name="Song I."/>
            <person name="Kim S."/>
            <person name="Choi T."/>
            <person name="Kim D."/>
            <person name="Ryu S."/>
            <person name="Kim W."/>
        </authorList>
    </citation>
    <scope>NUCLEOTIDE SEQUENCE [LARGE SCALE GENOMIC DNA]</scope>
    <source>
        <tissue evidence="2">Muscle</tissue>
    </source>
</reference>
<comment type="caution">
    <text evidence="2">The sequence shown here is derived from an EMBL/GenBank/DDBJ whole genome shotgun (WGS) entry which is preliminary data.</text>
</comment>
<evidence type="ECO:0000313" key="3">
    <source>
        <dbReference type="Proteomes" id="UP000324222"/>
    </source>
</evidence>
<evidence type="ECO:0000313" key="2">
    <source>
        <dbReference type="EMBL" id="MPC28365.1"/>
    </source>
</evidence>
<accession>A0A5B7E4Q5</accession>
<keyword evidence="3" id="KW-1185">Reference proteome</keyword>
<proteinExistence type="predicted"/>
<dbReference type="EMBL" id="VSRR010001901">
    <property type="protein sequence ID" value="MPC28365.1"/>
    <property type="molecule type" value="Genomic_DNA"/>
</dbReference>
<dbReference type="Proteomes" id="UP000324222">
    <property type="component" value="Unassembled WGS sequence"/>
</dbReference>
<protein>
    <submittedName>
        <fullName evidence="2">Uncharacterized protein</fullName>
    </submittedName>
</protein>
<dbReference type="AlphaFoldDB" id="A0A5B7E4Q5"/>
<organism evidence="2 3">
    <name type="scientific">Portunus trituberculatus</name>
    <name type="common">Swimming crab</name>
    <name type="synonym">Neptunus trituberculatus</name>
    <dbReference type="NCBI Taxonomy" id="210409"/>
    <lineage>
        <taxon>Eukaryota</taxon>
        <taxon>Metazoa</taxon>
        <taxon>Ecdysozoa</taxon>
        <taxon>Arthropoda</taxon>
        <taxon>Crustacea</taxon>
        <taxon>Multicrustacea</taxon>
        <taxon>Malacostraca</taxon>
        <taxon>Eumalacostraca</taxon>
        <taxon>Eucarida</taxon>
        <taxon>Decapoda</taxon>
        <taxon>Pleocyemata</taxon>
        <taxon>Brachyura</taxon>
        <taxon>Eubrachyura</taxon>
        <taxon>Portunoidea</taxon>
        <taxon>Portunidae</taxon>
        <taxon>Portuninae</taxon>
        <taxon>Portunus</taxon>
    </lineage>
</organism>
<name>A0A5B7E4Q5_PORTR</name>
<evidence type="ECO:0000256" key="1">
    <source>
        <dbReference type="SAM" id="MobiDB-lite"/>
    </source>
</evidence>
<gene>
    <name evidence="2" type="ORF">E2C01_021568</name>
</gene>
<sequence length="96" mass="10334">MSHKGIFGILHTRLGWQTKLTGNNSSSGGDGGGDGMQDRACTGQRGDGRQRHVVRFSPHLLTTTLTCKSPQCTRQAVSSRAKLAVTITVGRDKRIL</sequence>